<dbReference type="PROSITE" id="PS50011">
    <property type="entry name" value="PROTEIN_KINASE_DOM"/>
    <property type="match status" value="1"/>
</dbReference>
<dbReference type="InterPro" id="IPR050154">
    <property type="entry name" value="UbiB_kinase"/>
</dbReference>
<dbReference type="CDD" id="cd05121">
    <property type="entry name" value="ABC1_ADCK3-like"/>
    <property type="match status" value="1"/>
</dbReference>
<accession>A0A6S6T1P4</accession>
<evidence type="ECO:0000256" key="1">
    <source>
        <dbReference type="ARBA" id="ARBA00009670"/>
    </source>
</evidence>
<dbReference type="Pfam" id="PF03109">
    <property type="entry name" value="ABC1"/>
    <property type="match status" value="1"/>
</dbReference>
<keyword evidence="2" id="KW-1133">Transmembrane helix</keyword>
<evidence type="ECO:0000256" key="2">
    <source>
        <dbReference type="SAM" id="Phobius"/>
    </source>
</evidence>
<dbReference type="InterPro" id="IPR011009">
    <property type="entry name" value="Kinase-like_dom_sf"/>
</dbReference>
<protein>
    <submittedName>
        <fullName evidence="4">ABC1 family protein</fullName>
    </submittedName>
</protein>
<name>A0A6S6T1P4_9BACT</name>
<feature type="domain" description="Protein kinase" evidence="3">
    <location>
        <begin position="6"/>
        <end position="337"/>
    </location>
</feature>
<feature type="transmembrane region" description="Helical" evidence="2">
    <location>
        <begin position="375"/>
        <end position="392"/>
    </location>
</feature>
<reference evidence="4" key="1">
    <citation type="submission" date="2020-01" db="EMBL/GenBank/DDBJ databases">
        <authorList>
            <person name="Meier V. D."/>
            <person name="Meier V D."/>
        </authorList>
    </citation>
    <scope>NUCLEOTIDE SEQUENCE</scope>
    <source>
        <strain evidence="4">HLG_WM_MAG_12</strain>
    </source>
</reference>
<keyword evidence="2" id="KW-0812">Transmembrane</keyword>
<dbReference type="InterPro" id="IPR004147">
    <property type="entry name" value="ABC1_dom"/>
</dbReference>
<evidence type="ECO:0000313" key="4">
    <source>
        <dbReference type="EMBL" id="CAA6812234.1"/>
    </source>
</evidence>
<dbReference type="PANTHER" id="PTHR10566:SF113">
    <property type="entry name" value="PROTEIN ACTIVITY OF BC1 COMPLEX KINASE 7, CHLOROPLASTIC"/>
    <property type="match status" value="1"/>
</dbReference>
<sequence>KNYFKSFEKKPIASASIGQVHIAYLENDTKVAVKLRKANIKEQILSDIKIIESFNYIFKPLFSYYTKNSVESVINEFSKMIKEEISFEIELQNLISFSEFYKDSGIRFPKPYSEYSTDNALVMSYEEGFRFDDKENLQKYEINFNALMSKLVYFYTDQMLINGYFHADPHPGNLLVNKQGELILLDFGMVKKISNNTRVSIIQLLKAANERDYELYINASKKLGTIAYEAPVDELSEFTDKMFEIFSNENLSSQSMQKLAFNVLDSTKNLPFKLPSDAIYILRVSGIIEGLGTNYIENFNGIKDILPLLQSSLPKALNLDENIFENLINNIKEVPFIIEDLKTSIKKIANSELVVQASKDQLEWISKEIKTYTGSIIKSLVFIILGFFILIYDNELKNLALLLVTIGSIKLFFK</sequence>
<gene>
    <name evidence="4" type="ORF">HELGO_WM21462</name>
</gene>
<dbReference type="AlphaFoldDB" id="A0A6S6T1P4"/>
<dbReference type="GO" id="GO:0004672">
    <property type="term" value="F:protein kinase activity"/>
    <property type="evidence" value="ECO:0007669"/>
    <property type="project" value="InterPro"/>
</dbReference>
<proteinExistence type="inferred from homology"/>
<keyword evidence="2" id="KW-0472">Membrane</keyword>
<dbReference type="PANTHER" id="PTHR10566">
    <property type="entry name" value="CHAPERONE-ACTIVITY OF BC1 COMPLEX CABC1 -RELATED"/>
    <property type="match status" value="1"/>
</dbReference>
<dbReference type="Gene3D" id="1.10.510.10">
    <property type="entry name" value="Transferase(Phosphotransferase) domain 1"/>
    <property type="match status" value="1"/>
</dbReference>
<evidence type="ECO:0000259" key="3">
    <source>
        <dbReference type="PROSITE" id="PS50011"/>
    </source>
</evidence>
<comment type="similarity">
    <text evidence="1">Belongs to the protein kinase superfamily. ADCK protein kinase family.</text>
</comment>
<organism evidence="4">
    <name type="scientific">uncultured Campylobacterales bacterium</name>
    <dbReference type="NCBI Taxonomy" id="352960"/>
    <lineage>
        <taxon>Bacteria</taxon>
        <taxon>Pseudomonadati</taxon>
        <taxon>Campylobacterota</taxon>
        <taxon>Epsilonproteobacteria</taxon>
        <taxon>Campylobacterales</taxon>
        <taxon>environmental samples</taxon>
    </lineage>
</organism>
<feature type="non-terminal residue" evidence="4">
    <location>
        <position position="1"/>
    </location>
</feature>
<dbReference type="EMBL" id="CACVAW010000048">
    <property type="protein sequence ID" value="CAA6812234.1"/>
    <property type="molecule type" value="Genomic_DNA"/>
</dbReference>
<dbReference type="InterPro" id="IPR000719">
    <property type="entry name" value="Prot_kinase_dom"/>
</dbReference>
<dbReference type="SUPFAM" id="SSF56112">
    <property type="entry name" value="Protein kinase-like (PK-like)"/>
    <property type="match status" value="1"/>
</dbReference>
<dbReference type="GO" id="GO:0005524">
    <property type="term" value="F:ATP binding"/>
    <property type="evidence" value="ECO:0007669"/>
    <property type="project" value="InterPro"/>
</dbReference>